<reference evidence="8 9" key="1">
    <citation type="submission" date="2024-01" db="EMBL/GenBank/DDBJ databases">
        <title>Genome assemblies of Stephania.</title>
        <authorList>
            <person name="Yang L."/>
        </authorList>
    </citation>
    <scope>NUCLEOTIDE SEQUENCE [LARGE SCALE GENOMIC DNA]</scope>
    <source>
        <strain evidence="8">QJT</strain>
        <tissue evidence="8">Leaf</tissue>
    </source>
</reference>
<dbReference type="InterPro" id="IPR017907">
    <property type="entry name" value="Znf_RING_CS"/>
</dbReference>
<feature type="domain" description="RING-type" evidence="7">
    <location>
        <begin position="46"/>
        <end position="87"/>
    </location>
</feature>
<proteinExistence type="predicted"/>
<dbReference type="EMBL" id="JBBNAE010000006">
    <property type="protein sequence ID" value="KAK9116421.1"/>
    <property type="molecule type" value="Genomic_DNA"/>
</dbReference>
<dbReference type="InterPro" id="IPR058746">
    <property type="entry name" value="Znf_RING-type_Topors"/>
</dbReference>
<dbReference type="Pfam" id="PF13639">
    <property type="entry name" value="zf-RING_2"/>
    <property type="match status" value="1"/>
</dbReference>
<evidence type="ECO:0008006" key="10">
    <source>
        <dbReference type="Google" id="ProtNLM"/>
    </source>
</evidence>
<feature type="domain" description="PHD-type" evidence="6">
    <location>
        <begin position="133"/>
        <end position="182"/>
    </location>
</feature>
<dbReference type="SMART" id="SM00184">
    <property type="entry name" value="RING"/>
    <property type="match status" value="2"/>
</dbReference>
<dbReference type="PROSITE" id="PS50089">
    <property type="entry name" value="ZF_RING_2"/>
    <property type="match status" value="1"/>
</dbReference>
<evidence type="ECO:0000256" key="1">
    <source>
        <dbReference type="ARBA" id="ARBA00022723"/>
    </source>
</evidence>
<dbReference type="InterPro" id="IPR011011">
    <property type="entry name" value="Znf_FYVE_PHD"/>
</dbReference>
<dbReference type="InterPro" id="IPR019787">
    <property type="entry name" value="Znf_PHD-finger"/>
</dbReference>
<keyword evidence="1" id="KW-0479">Metal-binding</keyword>
<evidence type="ECO:0000259" key="6">
    <source>
        <dbReference type="PROSITE" id="PS50016"/>
    </source>
</evidence>
<evidence type="ECO:0000313" key="9">
    <source>
        <dbReference type="Proteomes" id="UP001417504"/>
    </source>
</evidence>
<evidence type="ECO:0000256" key="3">
    <source>
        <dbReference type="ARBA" id="ARBA00022833"/>
    </source>
</evidence>
<dbReference type="PROSITE" id="PS50016">
    <property type="entry name" value="ZF_PHD_2"/>
    <property type="match status" value="1"/>
</dbReference>
<sequence>MVSNTDLEDSSASPAKRPRTLLALRGTLSPIVSSNKGKDKIEPNVCGICLSEDGKASRGWIDSCNHYFCFICIMEWSKVESRCPLCKQRFATIRRPPKDGVFLFERIVSVAVRDQICHPLGNATTEAHDPYAHVNCTLCQSSIDENLLLLCDLCDSAVHTYCVGLGRTVPEGDWYCQDCTISRNDYRNSENDVDSSQVAIIVNPKQVVGASVSISEVVQESYFLEVHQPPSDSSCPKQEPSSPVSDNGSCSITKSLDLNVRTLHRCRNVQSQIRSLRENWNALRSGSLNFYSSLPYPGDKIEENNRPLSSNSSRSQLLANNGFSTKENIEESSCSILNRKNSYDTKKAWKMMKMARSIQNVSDGTKINHKQGKINVPLVSPNLSLSCFALEGKLCKEKGLGGLQSEKYGYNNIKVAHDLHNKNFSKGSVNENSKIFCRSPNIDVPGLFVCPSPGQVHTFPLKDTSHRGGSNLTMEGMDKSDLNSYGCEEPKFLGSPTYLSAAASDLSFRILEGSKSSGCRMKLPKEKNRGKKTLSEAGSRNDYGAKSEVQSLVKLNLKLLSKDEKLDKNEFKAIARLATHSILMACGLESTRPCSFIPPKLICKHSGQNHLSHMSNLLPSSCRECFFIFVKDVVFSLMTERVSYSHQTTQVRI</sequence>
<evidence type="ECO:0000313" key="8">
    <source>
        <dbReference type="EMBL" id="KAK9116421.1"/>
    </source>
</evidence>
<dbReference type="Gene3D" id="3.30.40.10">
    <property type="entry name" value="Zinc/RING finger domain, C3HC4 (zinc finger)"/>
    <property type="match status" value="2"/>
</dbReference>
<keyword evidence="2 4" id="KW-0863">Zinc-finger</keyword>
<accession>A0AAP0IJ00</accession>
<keyword evidence="9" id="KW-1185">Reference proteome</keyword>
<dbReference type="PANTHER" id="PTHR47177:SF4">
    <property type="entry name" value="OS06G0283200 PROTEIN"/>
    <property type="match status" value="1"/>
</dbReference>
<name>A0AAP0IJ00_9MAGN</name>
<dbReference type="SUPFAM" id="SSF57850">
    <property type="entry name" value="RING/U-box"/>
    <property type="match status" value="1"/>
</dbReference>
<evidence type="ECO:0000256" key="4">
    <source>
        <dbReference type="PROSITE-ProRule" id="PRU00175"/>
    </source>
</evidence>
<dbReference type="PANTHER" id="PTHR47177">
    <property type="entry name" value="F18C1.6 PROTEIN"/>
    <property type="match status" value="1"/>
</dbReference>
<evidence type="ECO:0000259" key="7">
    <source>
        <dbReference type="PROSITE" id="PS50089"/>
    </source>
</evidence>
<gene>
    <name evidence="8" type="ORF">Sjap_015368</name>
</gene>
<organism evidence="8 9">
    <name type="scientific">Stephania japonica</name>
    <dbReference type="NCBI Taxonomy" id="461633"/>
    <lineage>
        <taxon>Eukaryota</taxon>
        <taxon>Viridiplantae</taxon>
        <taxon>Streptophyta</taxon>
        <taxon>Embryophyta</taxon>
        <taxon>Tracheophyta</taxon>
        <taxon>Spermatophyta</taxon>
        <taxon>Magnoliopsida</taxon>
        <taxon>Ranunculales</taxon>
        <taxon>Menispermaceae</taxon>
        <taxon>Menispermoideae</taxon>
        <taxon>Cissampelideae</taxon>
        <taxon>Stephania</taxon>
    </lineage>
</organism>
<keyword evidence="3" id="KW-0862">Zinc</keyword>
<feature type="compositionally biased region" description="Polar residues" evidence="5">
    <location>
        <begin position="230"/>
        <end position="249"/>
    </location>
</feature>
<dbReference type="InterPro" id="IPR013083">
    <property type="entry name" value="Znf_RING/FYVE/PHD"/>
</dbReference>
<dbReference type="SMART" id="SM00249">
    <property type="entry name" value="PHD"/>
    <property type="match status" value="1"/>
</dbReference>
<dbReference type="GO" id="GO:0008270">
    <property type="term" value="F:zinc ion binding"/>
    <property type="evidence" value="ECO:0007669"/>
    <property type="project" value="UniProtKB-KW"/>
</dbReference>
<protein>
    <recommendedName>
        <fullName evidence="10">PHD and RING finger domain-containing protein 1</fullName>
    </recommendedName>
</protein>
<dbReference type="PROSITE" id="PS01359">
    <property type="entry name" value="ZF_PHD_1"/>
    <property type="match status" value="1"/>
</dbReference>
<dbReference type="CDD" id="cd16574">
    <property type="entry name" value="RING-HC_Topors"/>
    <property type="match status" value="1"/>
</dbReference>
<dbReference type="PROSITE" id="PS00518">
    <property type="entry name" value="ZF_RING_1"/>
    <property type="match status" value="1"/>
</dbReference>
<dbReference type="SUPFAM" id="SSF57903">
    <property type="entry name" value="FYVE/PHD zinc finger"/>
    <property type="match status" value="1"/>
</dbReference>
<dbReference type="InterPro" id="IPR001841">
    <property type="entry name" value="Znf_RING"/>
</dbReference>
<evidence type="ECO:0000256" key="5">
    <source>
        <dbReference type="SAM" id="MobiDB-lite"/>
    </source>
</evidence>
<comment type="caution">
    <text evidence="8">The sequence shown here is derived from an EMBL/GenBank/DDBJ whole genome shotgun (WGS) entry which is preliminary data.</text>
</comment>
<feature type="region of interest" description="Disordered" evidence="5">
    <location>
        <begin position="519"/>
        <end position="541"/>
    </location>
</feature>
<dbReference type="InterPro" id="IPR001965">
    <property type="entry name" value="Znf_PHD"/>
</dbReference>
<evidence type="ECO:0000256" key="2">
    <source>
        <dbReference type="ARBA" id="ARBA00022771"/>
    </source>
</evidence>
<dbReference type="Pfam" id="PF00628">
    <property type="entry name" value="PHD"/>
    <property type="match status" value="1"/>
</dbReference>
<dbReference type="InterPro" id="IPR019786">
    <property type="entry name" value="Zinc_finger_PHD-type_CS"/>
</dbReference>
<dbReference type="AlphaFoldDB" id="A0AAP0IJ00"/>
<feature type="region of interest" description="Disordered" evidence="5">
    <location>
        <begin position="228"/>
        <end position="249"/>
    </location>
</feature>
<dbReference type="Proteomes" id="UP001417504">
    <property type="component" value="Unassembled WGS sequence"/>
</dbReference>